<keyword evidence="3 7" id="KW-0677">Repeat</keyword>
<evidence type="ECO:0000313" key="12">
    <source>
        <dbReference type="Proteomes" id="UP000008281"/>
    </source>
</evidence>
<dbReference type="OrthoDB" id="10014052at2759"/>
<name>E3N902_CAERE</name>
<dbReference type="RefSeq" id="XP_003095135.2">
    <property type="nucleotide sequence ID" value="XM_003095087.2"/>
</dbReference>
<dbReference type="STRING" id="31234.E3N902"/>
<feature type="signal peptide" evidence="8">
    <location>
        <begin position="1"/>
        <end position="18"/>
    </location>
</feature>
<feature type="domain" description="EGF-like" evidence="9">
    <location>
        <begin position="172"/>
        <end position="217"/>
    </location>
</feature>
<keyword evidence="12" id="KW-1185">Reference proteome</keyword>
<feature type="disulfide bond" evidence="6">
    <location>
        <begin position="136"/>
        <end position="148"/>
    </location>
</feature>
<protein>
    <recommendedName>
        <fullName evidence="7">Delta-like protein</fullName>
    </recommendedName>
</protein>
<keyword evidence="1 7" id="KW-0217">Developmental protein</keyword>
<dbReference type="SMART" id="SM00051">
    <property type="entry name" value="DSL"/>
    <property type="match status" value="1"/>
</dbReference>
<dbReference type="AlphaFoldDB" id="E3N902"/>
<keyword evidence="7" id="KW-0472">Membrane</keyword>
<sequence>MLHIPLFFLFLQYPLIQAGGYLELRLKSAFPLNATVEITEGIYFPTNKRTYSMPLVPDETRILTNIPVRFRHPGTVLVNSGPVEKFGLEYETIRSERWNTIQMTIGPDEIHLPFTGFRIDIKCDRNWYGAYCDQFCNADVAKTINRRCTDSGTLGCPDHYYGPNCDKLINHNWRKCQCQNGGFCVSSFSRHPDPTFKVVKDQLICECPLGFEGLKCEKESYEYAEPITVEMFGRDHKWDNLQQFYNRSLVENELRDLDRF</sequence>
<keyword evidence="7" id="KW-0812">Transmembrane</keyword>
<dbReference type="GO" id="GO:0005112">
    <property type="term" value="F:Notch binding"/>
    <property type="evidence" value="ECO:0007669"/>
    <property type="project" value="InterPro"/>
</dbReference>
<dbReference type="GO" id="GO:0001708">
    <property type="term" value="P:cell fate specification"/>
    <property type="evidence" value="ECO:0007669"/>
    <property type="project" value="InterPro"/>
</dbReference>
<evidence type="ECO:0000256" key="1">
    <source>
        <dbReference type="ARBA" id="ARBA00022473"/>
    </source>
</evidence>
<dbReference type="HOGENOM" id="CLU_077229_0_0_1"/>
<comment type="function">
    <text evidence="7">Putative Notch ligand involved in the mediation of Notch signaling.</text>
</comment>
<dbReference type="InterPro" id="IPR039178">
    <property type="entry name" value="Lag2"/>
</dbReference>
<keyword evidence="7" id="KW-1133">Transmembrane helix</keyword>
<comment type="subcellular location">
    <subcellularLocation>
        <location evidence="7">Membrane</location>
        <topology evidence="7">Single-pass type I membrane protein</topology>
    </subcellularLocation>
</comment>
<evidence type="ECO:0000256" key="7">
    <source>
        <dbReference type="RuleBase" id="RU280815"/>
    </source>
</evidence>
<keyword evidence="2 5" id="KW-0245">EGF-like domain</keyword>
<dbReference type="Gene3D" id="2.10.25.140">
    <property type="match status" value="1"/>
</dbReference>
<feature type="domain" description="DSL" evidence="10">
    <location>
        <begin position="121"/>
        <end position="165"/>
    </location>
</feature>
<dbReference type="EMBL" id="DS268560">
    <property type="protein sequence ID" value="EFO90044.1"/>
    <property type="molecule type" value="Genomic_DNA"/>
</dbReference>
<dbReference type="CTD" id="9807155"/>
<evidence type="ECO:0000256" key="2">
    <source>
        <dbReference type="ARBA" id="ARBA00022536"/>
    </source>
</evidence>
<dbReference type="GeneID" id="9807155"/>
<dbReference type="FunCoup" id="E3N902">
    <property type="interactions" value="21"/>
</dbReference>
<dbReference type="PROSITE" id="PS51051">
    <property type="entry name" value="DSL"/>
    <property type="match status" value="1"/>
</dbReference>
<dbReference type="InParanoid" id="E3N902"/>
<dbReference type="PANTHER" id="PTHR22669:SF1">
    <property type="entry name" value="DELTA-LIKE PROTEIN DSL-1"/>
    <property type="match status" value="1"/>
</dbReference>
<feature type="chain" id="PRO_5003178177" description="Delta-like protein" evidence="8">
    <location>
        <begin position="19"/>
        <end position="260"/>
    </location>
</feature>
<accession>E3N902</accession>
<dbReference type="KEGG" id="crq:GCK72_015687"/>
<evidence type="ECO:0000256" key="8">
    <source>
        <dbReference type="SAM" id="SignalP"/>
    </source>
</evidence>
<dbReference type="InterPro" id="IPR001774">
    <property type="entry name" value="DSL"/>
</dbReference>
<dbReference type="OMA" id="RSERWNT"/>
<keyword evidence="4 5" id="KW-1015">Disulfide bond</keyword>
<evidence type="ECO:0000259" key="10">
    <source>
        <dbReference type="PROSITE" id="PS51051"/>
    </source>
</evidence>
<comment type="caution">
    <text evidence="5">Lacks conserved residue(s) required for the propagation of feature annotation.</text>
</comment>
<feature type="disulfide bond" evidence="6">
    <location>
        <begin position="156"/>
        <end position="165"/>
    </location>
</feature>
<evidence type="ECO:0000313" key="11">
    <source>
        <dbReference type="EMBL" id="EFO90044.1"/>
    </source>
</evidence>
<proteinExistence type="predicted"/>
<dbReference type="PROSITE" id="PS01186">
    <property type="entry name" value="EGF_2"/>
    <property type="match status" value="1"/>
</dbReference>
<keyword evidence="7 8" id="KW-0732">Signal</keyword>
<dbReference type="InterPro" id="IPR000742">
    <property type="entry name" value="EGF"/>
</dbReference>
<dbReference type="SUPFAM" id="SSF57196">
    <property type="entry name" value="EGF/Laminin"/>
    <property type="match status" value="1"/>
</dbReference>
<evidence type="ECO:0000256" key="4">
    <source>
        <dbReference type="ARBA" id="ARBA00023157"/>
    </source>
</evidence>
<dbReference type="Proteomes" id="UP000008281">
    <property type="component" value="Unassembled WGS sequence"/>
</dbReference>
<evidence type="ECO:0000259" key="9">
    <source>
        <dbReference type="PROSITE" id="PS50026"/>
    </source>
</evidence>
<organism evidence="12">
    <name type="scientific">Caenorhabditis remanei</name>
    <name type="common">Caenorhabditis vulgaris</name>
    <dbReference type="NCBI Taxonomy" id="31234"/>
    <lineage>
        <taxon>Eukaryota</taxon>
        <taxon>Metazoa</taxon>
        <taxon>Ecdysozoa</taxon>
        <taxon>Nematoda</taxon>
        <taxon>Chromadorea</taxon>
        <taxon>Rhabditida</taxon>
        <taxon>Rhabditina</taxon>
        <taxon>Rhabditomorpha</taxon>
        <taxon>Rhabditoidea</taxon>
        <taxon>Rhabditidae</taxon>
        <taxon>Peloderinae</taxon>
        <taxon>Caenorhabditis</taxon>
    </lineage>
</organism>
<feature type="disulfide bond" evidence="5">
    <location>
        <begin position="207"/>
        <end position="216"/>
    </location>
</feature>
<reference evidence="11" key="1">
    <citation type="submission" date="2007-07" db="EMBL/GenBank/DDBJ databases">
        <title>PCAP assembly of the Caenorhabditis remanei genome.</title>
        <authorList>
            <consortium name="The Caenorhabditis remanei Sequencing Consortium"/>
            <person name="Wilson R.K."/>
        </authorList>
    </citation>
    <scope>NUCLEOTIDE SEQUENCE [LARGE SCALE GENOMIC DNA]</scope>
    <source>
        <strain evidence="11">PB4641</strain>
    </source>
</reference>
<dbReference type="PROSITE" id="PS50026">
    <property type="entry name" value="EGF_3"/>
    <property type="match status" value="1"/>
</dbReference>
<dbReference type="GO" id="GO:0005886">
    <property type="term" value="C:plasma membrane"/>
    <property type="evidence" value="ECO:0007669"/>
    <property type="project" value="TreeGrafter"/>
</dbReference>
<evidence type="ECO:0000256" key="3">
    <source>
        <dbReference type="ARBA" id="ARBA00022737"/>
    </source>
</evidence>
<dbReference type="Gene3D" id="2.10.25.10">
    <property type="entry name" value="Laminin"/>
    <property type="match status" value="1"/>
</dbReference>
<dbReference type="GO" id="GO:0007219">
    <property type="term" value="P:Notch signaling pathway"/>
    <property type="evidence" value="ECO:0007669"/>
    <property type="project" value="InterPro"/>
</dbReference>
<dbReference type="Pfam" id="PF01414">
    <property type="entry name" value="DSL"/>
    <property type="match status" value="1"/>
</dbReference>
<dbReference type="PANTHER" id="PTHR22669">
    <property type="entry name" value="DELTA/SERRATE/LAG-2 DOMAIN PROTEIN"/>
    <property type="match status" value="1"/>
</dbReference>
<evidence type="ECO:0000256" key="5">
    <source>
        <dbReference type="PROSITE-ProRule" id="PRU00076"/>
    </source>
</evidence>
<gene>
    <name evidence="11" type="ORF">CRE_21520</name>
</gene>
<evidence type="ECO:0000256" key="6">
    <source>
        <dbReference type="PROSITE-ProRule" id="PRU00377"/>
    </source>
</evidence>
<dbReference type="eggNOG" id="KOG1218">
    <property type="taxonomic scope" value="Eukaryota"/>
</dbReference>
<dbReference type="PROSITE" id="PS00022">
    <property type="entry name" value="EGF_1"/>
    <property type="match status" value="1"/>
</dbReference>
<feature type="disulfide bond" evidence="6">
    <location>
        <begin position="123"/>
        <end position="132"/>
    </location>
</feature>